<dbReference type="EMBL" id="CAJVQB010025044">
    <property type="protein sequence ID" value="CAG8805419.1"/>
    <property type="molecule type" value="Genomic_DNA"/>
</dbReference>
<sequence>ERTEAVKEAKISPKRDLILPTLTEMEPIVIAPSRKVMLELLEYSTTNYSTNKVQKQIIDQGLKQISKIEELVKNRYKEVIVKEASNSLIQNNETK</sequence>
<evidence type="ECO:0000313" key="1">
    <source>
        <dbReference type="EMBL" id="CAG8805419.1"/>
    </source>
</evidence>
<reference evidence="1 2" key="1">
    <citation type="submission" date="2021-06" db="EMBL/GenBank/DDBJ databases">
        <authorList>
            <person name="Kallberg Y."/>
            <person name="Tangrot J."/>
            <person name="Rosling A."/>
        </authorList>
    </citation>
    <scope>NUCLEOTIDE SEQUENCE [LARGE SCALE GENOMIC DNA]</scope>
    <source>
        <strain evidence="1 2">120-4 pot B 10/14</strain>
    </source>
</reference>
<dbReference type="Proteomes" id="UP000789901">
    <property type="component" value="Unassembled WGS sequence"/>
</dbReference>
<proteinExistence type="predicted"/>
<name>A0ABN7VXK6_GIGMA</name>
<comment type="caution">
    <text evidence="1">The sequence shown here is derived from an EMBL/GenBank/DDBJ whole genome shotgun (WGS) entry which is preliminary data.</text>
</comment>
<feature type="non-terminal residue" evidence="1">
    <location>
        <position position="1"/>
    </location>
</feature>
<evidence type="ECO:0000313" key="2">
    <source>
        <dbReference type="Proteomes" id="UP000789901"/>
    </source>
</evidence>
<accession>A0ABN7VXK6</accession>
<gene>
    <name evidence="1" type="ORF">GMARGA_LOCUS24089</name>
</gene>
<protein>
    <submittedName>
        <fullName evidence="1">32551_t:CDS:1</fullName>
    </submittedName>
</protein>
<keyword evidence="2" id="KW-1185">Reference proteome</keyword>
<organism evidence="1 2">
    <name type="scientific">Gigaspora margarita</name>
    <dbReference type="NCBI Taxonomy" id="4874"/>
    <lineage>
        <taxon>Eukaryota</taxon>
        <taxon>Fungi</taxon>
        <taxon>Fungi incertae sedis</taxon>
        <taxon>Mucoromycota</taxon>
        <taxon>Glomeromycotina</taxon>
        <taxon>Glomeromycetes</taxon>
        <taxon>Diversisporales</taxon>
        <taxon>Gigasporaceae</taxon>
        <taxon>Gigaspora</taxon>
    </lineage>
</organism>